<name>A0AB74I8M7_LACRH</name>
<feature type="region of interest" description="Disordered" evidence="1">
    <location>
        <begin position="18"/>
        <end position="75"/>
    </location>
</feature>
<dbReference type="NCBIfam" id="NF040509">
    <property type="entry name" value="Lacto_palin_RPT"/>
    <property type="match status" value="1"/>
</dbReference>
<comment type="caution">
    <text evidence="2">The sequence shown here is derived from an EMBL/GenBank/DDBJ whole genome shotgun (WGS) entry which is preliminary data.</text>
</comment>
<dbReference type="EMBL" id="SSHM01000001">
    <property type="protein sequence ID" value="THC78950.1"/>
    <property type="molecule type" value="Genomic_DNA"/>
</dbReference>
<evidence type="ECO:0008006" key="4">
    <source>
        <dbReference type="Google" id="ProtNLM"/>
    </source>
</evidence>
<dbReference type="AlphaFoldDB" id="A0AB74I8M7"/>
<organism evidence="2 3">
    <name type="scientific">Lacticaseibacillus rhamnosus</name>
    <name type="common">Lactobacillus rhamnosus</name>
    <dbReference type="NCBI Taxonomy" id="47715"/>
    <lineage>
        <taxon>Bacteria</taxon>
        <taxon>Bacillati</taxon>
        <taxon>Bacillota</taxon>
        <taxon>Bacilli</taxon>
        <taxon>Lactobacillales</taxon>
        <taxon>Lactobacillaceae</taxon>
        <taxon>Lacticaseibacillus</taxon>
    </lineage>
</organism>
<feature type="compositionally biased region" description="Polar residues" evidence="1">
    <location>
        <begin position="62"/>
        <end position="75"/>
    </location>
</feature>
<evidence type="ECO:0000313" key="3">
    <source>
        <dbReference type="Proteomes" id="UP000307517"/>
    </source>
</evidence>
<reference evidence="2 3" key="1">
    <citation type="submission" date="2019-04" db="EMBL/GenBank/DDBJ databases">
        <title>Genome Announcement to Ensure Probiotic Safety of Lactobacillus rhamnosus UBLR-58.</title>
        <authorList>
            <person name="Sulthana A."/>
            <person name="Lakshmi S.G."/>
            <person name="Madempudi R.S."/>
        </authorList>
    </citation>
    <scope>NUCLEOTIDE SEQUENCE [LARGE SCALE GENOMIC DNA]</scope>
    <source>
        <strain evidence="2 3">UBLR-58</strain>
    </source>
</reference>
<dbReference type="AntiFam" id="ANF00266">
    <property type="entry name" value="DNA repeat translations related to WP_020751851.1"/>
</dbReference>
<evidence type="ECO:0000313" key="2">
    <source>
        <dbReference type="EMBL" id="THC78950.1"/>
    </source>
</evidence>
<evidence type="ECO:0000256" key="1">
    <source>
        <dbReference type="SAM" id="MobiDB-lite"/>
    </source>
</evidence>
<protein>
    <recommendedName>
        <fullName evidence="4">Alpha-galactosidase</fullName>
    </recommendedName>
</protein>
<dbReference type="Proteomes" id="UP000307517">
    <property type="component" value="Unassembled WGS sequence"/>
</dbReference>
<sequence length="75" mass="8107">MIADNALSVTELPIATVDGSETRSPAQKSTCKDLSRNGQNPADLITAPKRAHQRRNLRIRTSGPNGQSPADQLRL</sequence>
<gene>
    <name evidence="2" type="ORF">E6L36_00060</name>
</gene>
<proteinExistence type="predicted"/>
<feature type="compositionally biased region" description="Basic residues" evidence="1">
    <location>
        <begin position="49"/>
        <end position="58"/>
    </location>
</feature>
<accession>A0AB74I8M7</accession>